<dbReference type="Proteomes" id="UP000249248">
    <property type="component" value="Unassembled WGS sequence"/>
</dbReference>
<accession>A0A2W1N1V1</accession>
<name>A0A2W1N1V1_9FLAO</name>
<reference evidence="2 3" key="1">
    <citation type="submission" date="2018-06" db="EMBL/GenBank/DDBJ databases">
        <title>The draft genome sequence of Crocinitomix sp. SM1701.</title>
        <authorList>
            <person name="Zhang X."/>
        </authorList>
    </citation>
    <scope>NUCLEOTIDE SEQUENCE [LARGE SCALE GENOMIC DNA]</scope>
    <source>
        <strain evidence="2 3">SM1701</strain>
    </source>
</reference>
<evidence type="ECO:0000256" key="1">
    <source>
        <dbReference type="SAM" id="Phobius"/>
    </source>
</evidence>
<dbReference type="RefSeq" id="WP_111062500.1">
    <property type="nucleotide sequence ID" value="NZ_JBHUCU010000027.1"/>
</dbReference>
<evidence type="ECO:0000313" key="3">
    <source>
        <dbReference type="Proteomes" id="UP000249248"/>
    </source>
</evidence>
<keyword evidence="1" id="KW-1133">Transmembrane helix</keyword>
<keyword evidence="3" id="KW-1185">Reference proteome</keyword>
<dbReference type="AlphaFoldDB" id="A0A2W1N1V1"/>
<organism evidence="2 3">
    <name type="scientific">Putridiphycobacter roseus</name>
    <dbReference type="NCBI Taxonomy" id="2219161"/>
    <lineage>
        <taxon>Bacteria</taxon>
        <taxon>Pseudomonadati</taxon>
        <taxon>Bacteroidota</taxon>
        <taxon>Flavobacteriia</taxon>
        <taxon>Flavobacteriales</taxon>
        <taxon>Crocinitomicaceae</taxon>
        <taxon>Putridiphycobacter</taxon>
    </lineage>
</organism>
<comment type="caution">
    <text evidence="2">The sequence shown here is derived from an EMBL/GenBank/DDBJ whole genome shotgun (WGS) entry which is preliminary data.</text>
</comment>
<gene>
    <name evidence="2" type="ORF">DNU06_06850</name>
</gene>
<proteinExistence type="predicted"/>
<sequence length="68" mass="8045">MILKRYILTIILLSTTVVFAQRPREVQLEDEPFDFTDPIKLIFIVIIPILLLIIGSIYFKKRKKGRKK</sequence>
<keyword evidence="1" id="KW-0472">Membrane</keyword>
<dbReference type="EMBL" id="QKSB01000003">
    <property type="protein sequence ID" value="PZE17540.1"/>
    <property type="molecule type" value="Genomic_DNA"/>
</dbReference>
<feature type="transmembrane region" description="Helical" evidence="1">
    <location>
        <begin position="39"/>
        <end position="59"/>
    </location>
</feature>
<protein>
    <submittedName>
        <fullName evidence="2">Uncharacterized protein</fullName>
    </submittedName>
</protein>
<evidence type="ECO:0000313" key="2">
    <source>
        <dbReference type="EMBL" id="PZE17540.1"/>
    </source>
</evidence>
<keyword evidence="1" id="KW-0812">Transmembrane</keyword>